<protein>
    <submittedName>
        <fullName evidence="1">Uncharacterized protein</fullName>
    </submittedName>
</protein>
<reference evidence="1" key="1">
    <citation type="submission" date="2020-07" db="EMBL/GenBank/DDBJ databases">
        <title>The High-quality genome of the commercially important snow crab, Chionoecetes opilio.</title>
        <authorList>
            <person name="Jeong J.-H."/>
            <person name="Ryu S."/>
        </authorList>
    </citation>
    <scope>NUCLEOTIDE SEQUENCE</scope>
    <source>
        <strain evidence="1">MADBK_172401_WGS</strain>
        <tissue evidence="1">Digestive gland</tissue>
    </source>
</reference>
<accession>A0A8J4XWB8</accession>
<evidence type="ECO:0000313" key="1">
    <source>
        <dbReference type="EMBL" id="KAG0715420.1"/>
    </source>
</evidence>
<keyword evidence="2" id="KW-1185">Reference proteome</keyword>
<evidence type="ECO:0000313" key="2">
    <source>
        <dbReference type="Proteomes" id="UP000770661"/>
    </source>
</evidence>
<name>A0A8J4XWB8_CHIOP</name>
<comment type="caution">
    <text evidence="1">The sequence shown here is derived from an EMBL/GenBank/DDBJ whole genome shotgun (WGS) entry which is preliminary data.</text>
</comment>
<gene>
    <name evidence="1" type="ORF">GWK47_011966</name>
</gene>
<dbReference type="AlphaFoldDB" id="A0A8J4XWB8"/>
<organism evidence="1 2">
    <name type="scientific">Chionoecetes opilio</name>
    <name type="common">Atlantic snow crab</name>
    <name type="synonym">Cancer opilio</name>
    <dbReference type="NCBI Taxonomy" id="41210"/>
    <lineage>
        <taxon>Eukaryota</taxon>
        <taxon>Metazoa</taxon>
        <taxon>Ecdysozoa</taxon>
        <taxon>Arthropoda</taxon>
        <taxon>Crustacea</taxon>
        <taxon>Multicrustacea</taxon>
        <taxon>Malacostraca</taxon>
        <taxon>Eumalacostraca</taxon>
        <taxon>Eucarida</taxon>
        <taxon>Decapoda</taxon>
        <taxon>Pleocyemata</taxon>
        <taxon>Brachyura</taxon>
        <taxon>Eubrachyura</taxon>
        <taxon>Majoidea</taxon>
        <taxon>Majidae</taxon>
        <taxon>Chionoecetes</taxon>
    </lineage>
</organism>
<dbReference type="Proteomes" id="UP000770661">
    <property type="component" value="Unassembled WGS sequence"/>
</dbReference>
<sequence>MSGSSSRKLLLEEKQGEFVREALPELLSLLAGHLQVEDTEKRKSSADRRSARELLGFMKTAGVLSVEVVRSLSFIIGATVQGEKQEHRQDALRVTEVVQAWQDKGRSPLRPGRYGRSG</sequence>
<dbReference type="EMBL" id="JACEEZ010019712">
    <property type="protein sequence ID" value="KAG0715420.1"/>
    <property type="molecule type" value="Genomic_DNA"/>
</dbReference>
<proteinExistence type="predicted"/>